<dbReference type="PIRSF" id="PIRSF002465">
    <property type="entry name" value="Phsphlp_syn_PlsX"/>
    <property type="match status" value="1"/>
</dbReference>
<keyword evidence="5 10" id="KW-0443">Lipid metabolism</keyword>
<gene>
    <name evidence="10 11" type="primary">plsX</name>
    <name evidence="11" type="ORF">H8695_00695</name>
</gene>
<evidence type="ECO:0000256" key="9">
    <source>
        <dbReference type="ARBA" id="ARBA00046608"/>
    </source>
</evidence>
<dbReference type="InterPro" id="IPR012281">
    <property type="entry name" value="Phospholipid_synth_PlsX-like"/>
</dbReference>
<evidence type="ECO:0000256" key="10">
    <source>
        <dbReference type="HAMAP-Rule" id="MF_00019"/>
    </source>
</evidence>
<organism evidence="11 12">
    <name type="scientific">Feifania hominis</name>
    <dbReference type="NCBI Taxonomy" id="2763660"/>
    <lineage>
        <taxon>Bacteria</taxon>
        <taxon>Bacillati</taxon>
        <taxon>Bacillota</taxon>
        <taxon>Clostridia</taxon>
        <taxon>Eubacteriales</taxon>
        <taxon>Feifaniaceae</taxon>
        <taxon>Feifania</taxon>
    </lineage>
</organism>
<dbReference type="SUPFAM" id="SSF53659">
    <property type="entry name" value="Isocitrate/Isopropylmalate dehydrogenase-like"/>
    <property type="match status" value="1"/>
</dbReference>
<sequence length="333" mass="35125">MRVIVDAMGGDNAPLEIVKGCAAAVGELGVEILLYGDRDKLDGIFDGTGLSREGITVIHAPDVIEMEDDPGISIRSKKNSSMVMALTALAAGEGDAFVTAGSTGAALAGATLIVKRIKGVKRAALAPLLPGKKGPVLLIDCGANVECKPEYLEQFGVMGSVYMDKIVGVKNPRVGLINIGTEPTKGGDLQREAHRLLGESKANFVGNIEPREIMMGACDVAVADGFTGNVVLKTIEGMAKFFTSALKDLFYESLVTKLSALGVKKGLARFKKTMDYKETGGAPFIGVSKPVIKAHGSSDARSFCSAIRQAKIYAESGMIEQIAEYYSVTSEKK</sequence>
<name>A0A926DBJ9_9FIRM</name>
<comment type="similarity">
    <text evidence="10">Belongs to the PlsX family.</text>
</comment>
<reference evidence="11" key="1">
    <citation type="submission" date="2020-08" db="EMBL/GenBank/DDBJ databases">
        <title>Genome public.</title>
        <authorList>
            <person name="Liu C."/>
            <person name="Sun Q."/>
        </authorList>
    </citation>
    <scope>NUCLEOTIDE SEQUENCE</scope>
    <source>
        <strain evidence="11">BX7</strain>
    </source>
</reference>
<dbReference type="EMBL" id="JACRSP010000001">
    <property type="protein sequence ID" value="MBC8535216.1"/>
    <property type="molecule type" value="Genomic_DNA"/>
</dbReference>
<evidence type="ECO:0000256" key="4">
    <source>
        <dbReference type="ARBA" id="ARBA00022679"/>
    </source>
</evidence>
<dbReference type="PANTHER" id="PTHR30100:SF1">
    <property type="entry name" value="PHOSPHATE ACYLTRANSFERASE"/>
    <property type="match status" value="1"/>
</dbReference>
<evidence type="ECO:0000256" key="5">
    <source>
        <dbReference type="ARBA" id="ARBA00023098"/>
    </source>
</evidence>
<evidence type="ECO:0000256" key="2">
    <source>
        <dbReference type="ARBA" id="ARBA00022490"/>
    </source>
</evidence>
<dbReference type="Gene3D" id="3.40.718.10">
    <property type="entry name" value="Isopropylmalate Dehydrogenase"/>
    <property type="match status" value="1"/>
</dbReference>
<evidence type="ECO:0000256" key="7">
    <source>
        <dbReference type="ARBA" id="ARBA00023264"/>
    </source>
</evidence>
<dbReference type="Proteomes" id="UP000620366">
    <property type="component" value="Unassembled WGS sequence"/>
</dbReference>
<dbReference type="InterPro" id="IPR003664">
    <property type="entry name" value="FA_synthesis"/>
</dbReference>
<evidence type="ECO:0000256" key="6">
    <source>
        <dbReference type="ARBA" id="ARBA00023209"/>
    </source>
</evidence>
<keyword evidence="4 10" id="KW-0808">Transferase</keyword>
<dbReference type="GO" id="GO:0006633">
    <property type="term" value="P:fatty acid biosynthetic process"/>
    <property type="evidence" value="ECO:0007669"/>
    <property type="project" value="UniProtKB-UniRule"/>
</dbReference>
<dbReference type="RefSeq" id="WP_249298852.1">
    <property type="nucleotide sequence ID" value="NZ_JACRSP010000001.1"/>
</dbReference>
<proteinExistence type="inferred from homology"/>
<evidence type="ECO:0000256" key="1">
    <source>
        <dbReference type="ARBA" id="ARBA00001232"/>
    </source>
</evidence>
<comment type="catalytic activity">
    <reaction evidence="1 10">
        <text>a fatty acyl-[ACP] + phosphate = an acyl phosphate + holo-[ACP]</text>
        <dbReference type="Rhea" id="RHEA:42292"/>
        <dbReference type="Rhea" id="RHEA-COMP:9685"/>
        <dbReference type="Rhea" id="RHEA-COMP:14125"/>
        <dbReference type="ChEBI" id="CHEBI:43474"/>
        <dbReference type="ChEBI" id="CHEBI:59918"/>
        <dbReference type="ChEBI" id="CHEBI:64479"/>
        <dbReference type="ChEBI" id="CHEBI:138651"/>
        <dbReference type="EC" id="2.3.1.274"/>
    </reaction>
</comment>
<dbReference type="EC" id="2.3.1.274" evidence="8 10"/>
<keyword evidence="12" id="KW-1185">Reference proteome</keyword>
<dbReference type="Pfam" id="PF02504">
    <property type="entry name" value="FA_synthesis"/>
    <property type="match status" value="1"/>
</dbReference>
<dbReference type="GO" id="GO:0005737">
    <property type="term" value="C:cytoplasm"/>
    <property type="evidence" value="ECO:0007669"/>
    <property type="project" value="UniProtKB-SubCell"/>
</dbReference>
<evidence type="ECO:0000313" key="12">
    <source>
        <dbReference type="Proteomes" id="UP000620366"/>
    </source>
</evidence>
<dbReference type="AlphaFoldDB" id="A0A926DBJ9"/>
<dbReference type="GO" id="GO:0043811">
    <property type="term" value="F:phosphate:acyl-[acyl carrier protein] acyltransferase activity"/>
    <property type="evidence" value="ECO:0007669"/>
    <property type="project" value="UniProtKB-UniRule"/>
</dbReference>
<accession>A0A926DBJ9</accession>
<comment type="subcellular location">
    <subcellularLocation>
        <location evidence="10">Cytoplasm</location>
    </subcellularLocation>
    <text evidence="10">Associated with the membrane possibly through PlsY.</text>
</comment>
<keyword evidence="3 10" id="KW-0444">Lipid biosynthesis</keyword>
<dbReference type="GO" id="GO:0008654">
    <property type="term" value="P:phospholipid biosynthetic process"/>
    <property type="evidence" value="ECO:0007669"/>
    <property type="project" value="UniProtKB-KW"/>
</dbReference>
<keyword evidence="2 10" id="KW-0963">Cytoplasm</keyword>
<comment type="pathway">
    <text evidence="10">Lipid metabolism; phospholipid metabolism.</text>
</comment>
<evidence type="ECO:0000313" key="11">
    <source>
        <dbReference type="EMBL" id="MBC8535216.1"/>
    </source>
</evidence>
<protein>
    <recommendedName>
        <fullName evidence="8 10">Phosphate acyltransferase</fullName>
        <ecNumber evidence="8 10">2.3.1.274</ecNumber>
    </recommendedName>
    <alternativeName>
        <fullName evidence="10">Acyl-ACP phosphotransacylase</fullName>
    </alternativeName>
    <alternativeName>
        <fullName evidence="10">Acyl-[acyl-carrier-protein]--phosphate acyltransferase</fullName>
    </alternativeName>
    <alternativeName>
        <fullName evidence="10">Phosphate-acyl-ACP acyltransferase</fullName>
    </alternativeName>
</protein>
<dbReference type="PANTHER" id="PTHR30100">
    <property type="entry name" value="FATTY ACID/PHOSPHOLIPID SYNTHESIS PROTEIN PLSX"/>
    <property type="match status" value="1"/>
</dbReference>
<keyword evidence="7 10" id="KW-1208">Phospholipid metabolism</keyword>
<comment type="function">
    <text evidence="10">Catalyzes the reversible formation of acyl-phosphate (acyl-PO(4)) from acyl-[acyl-carrier-protein] (acyl-ACP). This enzyme utilizes acyl-ACP as fatty acyl donor, but not acyl-CoA.</text>
</comment>
<comment type="caution">
    <text evidence="11">The sequence shown here is derived from an EMBL/GenBank/DDBJ whole genome shotgun (WGS) entry which is preliminary data.</text>
</comment>
<dbReference type="NCBIfam" id="TIGR00182">
    <property type="entry name" value="plsX"/>
    <property type="match status" value="1"/>
</dbReference>
<keyword evidence="11" id="KW-0012">Acyltransferase</keyword>
<evidence type="ECO:0000256" key="8">
    <source>
        <dbReference type="ARBA" id="ARBA00024069"/>
    </source>
</evidence>
<evidence type="ECO:0000256" key="3">
    <source>
        <dbReference type="ARBA" id="ARBA00022516"/>
    </source>
</evidence>
<keyword evidence="6 10" id="KW-0594">Phospholipid biosynthesis</keyword>
<dbReference type="HAMAP" id="MF_00019">
    <property type="entry name" value="PlsX"/>
    <property type="match status" value="1"/>
</dbReference>
<comment type="subunit">
    <text evidence="9 10">Homodimer. Probably interacts with PlsY.</text>
</comment>